<proteinExistence type="predicted"/>
<organism evidence="2 3">
    <name type="scientific">Flectobacillus rivi</name>
    <dbReference type="NCBI Taxonomy" id="2984209"/>
    <lineage>
        <taxon>Bacteria</taxon>
        <taxon>Pseudomonadati</taxon>
        <taxon>Bacteroidota</taxon>
        <taxon>Cytophagia</taxon>
        <taxon>Cytophagales</taxon>
        <taxon>Flectobacillaceae</taxon>
        <taxon>Flectobacillus</taxon>
    </lineage>
</organism>
<dbReference type="InterPro" id="IPR023214">
    <property type="entry name" value="HAD_sf"/>
</dbReference>
<dbReference type="GO" id="GO:0016787">
    <property type="term" value="F:hydrolase activity"/>
    <property type="evidence" value="ECO:0007669"/>
    <property type="project" value="UniProtKB-KW"/>
</dbReference>
<dbReference type="RefSeq" id="WP_283380179.1">
    <property type="nucleotide sequence ID" value="NZ_JASHIE010000001.1"/>
</dbReference>
<dbReference type="Pfam" id="PF03031">
    <property type="entry name" value="NIF"/>
    <property type="match status" value="1"/>
</dbReference>
<comment type="caution">
    <text evidence="2">The sequence shown here is derived from an EMBL/GenBank/DDBJ whole genome shotgun (WGS) entry which is preliminary data.</text>
</comment>
<keyword evidence="2" id="KW-0378">Hydrolase</keyword>
<reference evidence="2 3" key="1">
    <citation type="submission" date="2023-05" db="EMBL/GenBank/DDBJ databases">
        <title>Novel species of genus Flectobacillus isolated from stream in China.</title>
        <authorList>
            <person name="Lu H."/>
        </authorList>
    </citation>
    <scope>NUCLEOTIDE SEQUENCE [LARGE SCALE GENOMIC DNA]</scope>
    <source>
        <strain evidence="2 3">LFS242W</strain>
    </source>
</reference>
<name>A0ABT6YVT9_9BACT</name>
<dbReference type="InterPro" id="IPR050365">
    <property type="entry name" value="TIM50"/>
</dbReference>
<dbReference type="SMART" id="SM00577">
    <property type="entry name" value="CPDc"/>
    <property type="match status" value="1"/>
</dbReference>
<dbReference type="EMBL" id="JASHIE010000001">
    <property type="protein sequence ID" value="MDI9872924.1"/>
    <property type="molecule type" value="Genomic_DNA"/>
</dbReference>
<accession>A0ABT6YVT9</accession>
<evidence type="ECO:0000313" key="3">
    <source>
        <dbReference type="Proteomes" id="UP001225761"/>
    </source>
</evidence>
<dbReference type="EC" id="3.1.3.-" evidence="2"/>
<gene>
    <name evidence="2" type="ORF">QM481_00195</name>
</gene>
<dbReference type="Gene3D" id="3.40.50.1000">
    <property type="entry name" value="HAD superfamily/HAD-like"/>
    <property type="match status" value="1"/>
</dbReference>
<dbReference type="PANTHER" id="PTHR12210">
    <property type="entry name" value="DULLARD PROTEIN PHOSPHATASE"/>
    <property type="match status" value="1"/>
</dbReference>
<protein>
    <submittedName>
        <fullName evidence="2">HAD family hydrolase</fullName>
        <ecNumber evidence="2">3.1.3.-</ecNumber>
    </submittedName>
</protein>
<evidence type="ECO:0000313" key="2">
    <source>
        <dbReference type="EMBL" id="MDI9872924.1"/>
    </source>
</evidence>
<feature type="domain" description="FCP1 homology" evidence="1">
    <location>
        <begin position="1"/>
        <end position="161"/>
    </location>
</feature>
<dbReference type="InterPro" id="IPR004274">
    <property type="entry name" value="FCP1_dom"/>
</dbReference>
<dbReference type="InterPro" id="IPR036412">
    <property type="entry name" value="HAD-like_sf"/>
</dbReference>
<dbReference type="PROSITE" id="PS50969">
    <property type="entry name" value="FCP1"/>
    <property type="match status" value="1"/>
</dbReference>
<keyword evidence="3" id="KW-1185">Reference proteome</keyword>
<dbReference type="Proteomes" id="UP001225761">
    <property type="component" value="Unassembled WGS sequence"/>
</dbReference>
<dbReference type="SUPFAM" id="SSF56784">
    <property type="entry name" value="HAD-like"/>
    <property type="match status" value="1"/>
</dbReference>
<sequence>MSKNLLLILDLDETLIHASSTKLDTEPDFFYEQYFVYKRPFLDTFFKEISAHFLIGIWSSADDIYVQEIIQKITPENINFEIVWGKNRCSLKRDVDLDQYIFEKRLKKLETKGFKLEQVLIVDDTPEKVKVNYGNAIYINPFRGEKEDKELLDLYRYLLQLKSSLNVRTIEKRYWKQSI</sequence>
<evidence type="ECO:0000259" key="1">
    <source>
        <dbReference type="PROSITE" id="PS50969"/>
    </source>
</evidence>